<name>K9YXA1_DACS8</name>
<dbReference type="PATRIC" id="fig|13035.3.peg.3426"/>
<dbReference type="OrthoDB" id="510080at2"/>
<dbReference type="PANTHER" id="PTHR33352:SF3">
    <property type="entry name" value="SLR1612 PROTEIN"/>
    <property type="match status" value="1"/>
</dbReference>
<sequence length="243" mass="28216">MNRPIAPTEVKWEKLPQDYILPDDPVDNIAQPALAEALSDSLDVAGYLGETSFTCTNYGICAVVDGKIVVKAPDWAYVAQTWVSRETIERSYTPKLQGEIPKIVMEFLSETEGTEYSIKPTYPPGKWFFYEQVLQVPHYVIFDIATGELEVYRLNSSQVYEIQQPDENGRYWITGLNLYLGVWEGSRRHRTGYWLRWWNEQEELLLWGTELAQKEREIAQKERDRAERLTAQLRAFGIEPEEN</sequence>
<evidence type="ECO:0000259" key="1">
    <source>
        <dbReference type="Pfam" id="PF05685"/>
    </source>
</evidence>
<dbReference type="STRING" id="13035.Dacsa_3011"/>
<feature type="domain" description="Putative restriction endonuclease" evidence="1">
    <location>
        <begin position="71"/>
        <end position="173"/>
    </location>
</feature>
<dbReference type="AlphaFoldDB" id="K9YXA1"/>
<dbReference type="Gene3D" id="3.90.1570.10">
    <property type="entry name" value="tt1808, chain A"/>
    <property type="match status" value="1"/>
</dbReference>
<dbReference type="KEGG" id="dsl:Dacsa_3011"/>
<evidence type="ECO:0000313" key="2">
    <source>
        <dbReference type="EMBL" id="AFZ51549.1"/>
    </source>
</evidence>
<dbReference type="RefSeq" id="WP_015230528.1">
    <property type="nucleotide sequence ID" value="NC_019780.1"/>
</dbReference>
<proteinExistence type="predicted"/>
<dbReference type="Pfam" id="PF05685">
    <property type="entry name" value="Uma2"/>
    <property type="match status" value="1"/>
</dbReference>
<protein>
    <recommendedName>
        <fullName evidence="1">Putative restriction endonuclease domain-containing protein</fullName>
    </recommendedName>
</protein>
<evidence type="ECO:0000313" key="3">
    <source>
        <dbReference type="Proteomes" id="UP000010482"/>
    </source>
</evidence>
<dbReference type="HOGENOM" id="CLU_075279_2_1_3"/>
<dbReference type="PANTHER" id="PTHR33352">
    <property type="entry name" value="SLR1095 PROTEIN"/>
    <property type="match status" value="1"/>
</dbReference>
<reference evidence="2" key="1">
    <citation type="submission" date="2012-04" db="EMBL/GenBank/DDBJ databases">
        <title>Finished genome of Dactylococcopsis salina PCC 8305.</title>
        <authorList>
            <consortium name="US DOE Joint Genome Institute"/>
            <person name="Gugger M."/>
            <person name="Coursin T."/>
            <person name="Rippka R."/>
            <person name="Tandeau De Marsac N."/>
            <person name="Huntemann M."/>
            <person name="Wei C.-L."/>
            <person name="Han J."/>
            <person name="Detter J.C."/>
            <person name="Han C."/>
            <person name="Tapia R."/>
            <person name="Daligault H."/>
            <person name="Chen A."/>
            <person name="Krypides N."/>
            <person name="Mavromatis K."/>
            <person name="Markowitz V."/>
            <person name="Szeto E."/>
            <person name="Ivanova N."/>
            <person name="Ovchinnikova G."/>
            <person name="Pagani I."/>
            <person name="Pati A."/>
            <person name="Goodwin L."/>
            <person name="Peters L."/>
            <person name="Pitluck S."/>
            <person name="Woyke T."/>
            <person name="Kerfeld C."/>
        </authorList>
    </citation>
    <scope>NUCLEOTIDE SEQUENCE [LARGE SCALE GENOMIC DNA]</scope>
    <source>
        <strain evidence="2">PCC 8305</strain>
    </source>
</reference>
<organism evidence="2 3">
    <name type="scientific">Dactylococcopsis salina (strain PCC 8305)</name>
    <name type="common">Myxobactron salinum</name>
    <dbReference type="NCBI Taxonomy" id="13035"/>
    <lineage>
        <taxon>Bacteria</taxon>
        <taxon>Bacillati</taxon>
        <taxon>Cyanobacteriota</taxon>
        <taxon>Cyanophyceae</taxon>
        <taxon>Nodosilineales</taxon>
        <taxon>Cymatolegaceae</taxon>
        <taxon>Dactylococcopsis</taxon>
    </lineage>
</organism>
<dbReference type="eggNOG" id="COG4636">
    <property type="taxonomic scope" value="Bacteria"/>
</dbReference>
<dbReference type="EMBL" id="CP003944">
    <property type="protein sequence ID" value="AFZ51549.1"/>
    <property type="molecule type" value="Genomic_DNA"/>
</dbReference>
<accession>K9YXA1</accession>
<dbReference type="InterPro" id="IPR012296">
    <property type="entry name" value="Nuclease_put_TT1808"/>
</dbReference>
<dbReference type="Proteomes" id="UP000010482">
    <property type="component" value="Chromosome"/>
</dbReference>
<dbReference type="InterPro" id="IPR008538">
    <property type="entry name" value="Uma2"/>
</dbReference>
<gene>
    <name evidence="2" type="ORF">Dacsa_3011</name>
</gene>
<keyword evidence="3" id="KW-1185">Reference proteome</keyword>